<accession>A0A5K3EQ10</accession>
<evidence type="ECO:0000313" key="1">
    <source>
        <dbReference type="WBParaSite" id="MCU_002230-RB"/>
    </source>
</evidence>
<dbReference type="WBParaSite" id="MCU_002230-RB">
    <property type="protein sequence ID" value="MCU_002230-RB"/>
    <property type="gene ID" value="MCU_002230"/>
</dbReference>
<name>A0A5K3EQ10_MESCO</name>
<protein>
    <submittedName>
        <fullName evidence="1">C2H2-type domain-containing protein</fullName>
    </submittedName>
</protein>
<reference evidence="1" key="1">
    <citation type="submission" date="2019-11" db="UniProtKB">
        <authorList>
            <consortium name="WormBaseParasite"/>
        </authorList>
    </citation>
    <scope>IDENTIFICATION</scope>
</reference>
<organism evidence="1">
    <name type="scientific">Mesocestoides corti</name>
    <name type="common">Flatworm</name>
    <dbReference type="NCBI Taxonomy" id="53468"/>
    <lineage>
        <taxon>Eukaryota</taxon>
        <taxon>Metazoa</taxon>
        <taxon>Spiralia</taxon>
        <taxon>Lophotrochozoa</taxon>
        <taxon>Platyhelminthes</taxon>
        <taxon>Cestoda</taxon>
        <taxon>Eucestoda</taxon>
        <taxon>Cyclophyllidea</taxon>
        <taxon>Mesocestoididae</taxon>
        <taxon>Mesocestoides</taxon>
    </lineage>
</organism>
<proteinExistence type="predicted"/>
<sequence length="123" mass="13777">MNSFYQARFRGIPTNDLYPMYGGMMPNGMMANGMMPPTQNMMPQYGCTPMYQPGMMSTPTMQPMVPYQNGMMNYPYQAAATPQVCTSQMNPSATPTPVFQFQITPGKNSATMHGHHLQGRQYL</sequence>
<dbReference type="AlphaFoldDB" id="A0A5K3EQ10"/>